<protein>
    <submittedName>
        <fullName evidence="3">Uncharacterized protein</fullName>
    </submittedName>
</protein>
<evidence type="ECO:0000313" key="2">
    <source>
        <dbReference type="EMBL" id="UTY33278.1"/>
    </source>
</evidence>
<evidence type="ECO:0000313" key="3">
    <source>
        <dbReference type="EMBL" id="UTY33298.1"/>
    </source>
</evidence>
<gene>
    <name evidence="2" type="ORF">E4N74_04070</name>
    <name evidence="3" type="ORF">E4N74_04175</name>
</gene>
<evidence type="ECO:0000313" key="4">
    <source>
        <dbReference type="Proteomes" id="UP001058682"/>
    </source>
</evidence>
<feature type="chain" id="PRO_5041856302" evidence="1">
    <location>
        <begin position="30"/>
        <end position="84"/>
    </location>
</feature>
<feature type="signal peptide" evidence="1">
    <location>
        <begin position="1"/>
        <end position="29"/>
    </location>
</feature>
<dbReference type="Proteomes" id="UP001058682">
    <property type="component" value="Chromosome"/>
</dbReference>
<sequence>MKQKRLVSVIGALVLITSAVALISGCQQANGNQNNTISDWKPVSNKSDLVGTWKADFSMSGVVGSKMLFVASDFSGYLQHEEDY</sequence>
<proteinExistence type="predicted"/>
<dbReference type="PROSITE" id="PS51257">
    <property type="entry name" value="PROKAR_LIPOPROTEIN"/>
    <property type="match status" value="1"/>
</dbReference>
<dbReference type="RefSeq" id="WP_044978220.1">
    <property type="nucleotide sequence ID" value="NZ_CP009228.1"/>
</dbReference>
<organism evidence="3 4">
    <name type="scientific">Treponema putidum</name>
    <dbReference type="NCBI Taxonomy" id="221027"/>
    <lineage>
        <taxon>Bacteria</taxon>
        <taxon>Pseudomonadati</taxon>
        <taxon>Spirochaetota</taxon>
        <taxon>Spirochaetia</taxon>
        <taxon>Spirochaetales</taxon>
        <taxon>Treponemataceae</taxon>
        <taxon>Treponema</taxon>
    </lineage>
</organism>
<dbReference type="AlphaFoldDB" id="A0AAE9MU98"/>
<dbReference type="EMBL" id="CP038804">
    <property type="protein sequence ID" value="UTY33298.1"/>
    <property type="molecule type" value="Genomic_DNA"/>
</dbReference>
<evidence type="ECO:0000256" key="1">
    <source>
        <dbReference type="SAM" id="SignalP"/>
    </source>
</evidence>
<accession>A0AAE9MU98</accession>
<name>A0AAE9MU98_9SPIR</name>
<keyword evidence="1" id="KW-0732">Signal</keyword>
<dbReference type="KEGG" id="tpk:JO40_04485"/>
<dbReference type="EMBL" id="CP038804">
    <property type="protein sequence ID" value="UTY33278.1"/>
    <property type="molecule type" value="Genomic_DNA"/>
</dbReference>
<reference evidence="3" key="1">
    <citation type="submission" date="2019-04" db="EMBL/GenBank/DDBJ databases">
        <title>Whole genome sequencing of oral phylogroup 2 treponemes.</title>
        <authorList>
            <person name="Chan Y."/>
            <person name="Zeng H.H."/>
            <person name="Yu X.L."/>
            <person name="Leung W.K."/>
            <person name="Watt R.M."/>
        </authorList>
    </citation>
    <scope>NUCLEOTIDE SEQUENCE</scope>
    <source>
        <strain evidence="3">OMZ 835</strain>
    </source>
</reference>